<comment type="caution">
    <text evidence="1">The sequence shown here is derived from an EMBL/GenBank/DDBJ whole genome shotgun (WGS) entry which is preliminary data.</text>
</comment>
<gene>
    <name evidence="1" type="ORF">ATJ88_1082</name>
</gene>
<keyword evidence="2" id="KW-1185">Reference proteome</keyword>
<dbReference type="EMBL" id="PDJJ01000001">
    <property type="protein sequence ID" value="PFG42421.1"/>
    <property type="molecule type" value="Genomic_DNA"/>
</dbReference>
<reference evidence="1 2" key="1">
    <citation type="submission" date="2017-10" db="EMBL/GenBank/DDBJ databases">
        <title>Sequencing the genomes of 1000 actinobacteria strains.</title>
        <authorList>
            <person name="Klenk H.-P."/>
        </authorList>
    </citation>
    <scope>NUCLEOTIDE SEQUENCE [LARGE SCALE GENOMIC DNA]</scope>
    <source>
        <strain evidence="1 2">DSM 21863</strain>
    </source>
</reference>
<protein>
    <submittedName>
        <fullName evidence="1">Uncharacterized protein</fullName>
    </submittedName>
</protein>
<proteinExistence type="predicted"/>
<dbReference type="Proteomes" id="UP000224130">
    <property type="component" value="Unassembled WGS sequence"/>
</dbReference>
<dbReference type="AlphaFoldDB" id="A0A2A9EV81"/>
<organism evidence="1 2">
    <name type="scientific">Isoptericola jiangsuensis</name>
    <dbReference type="NCBI Taxonomy" id="548579"/>
    <lineage>
        <taxon>Bacteria</taxon>
        <taxon>Bacillati</taxon>
        <taxon>Actinomycetota</taxon>
        <taxon>Actinomycetes</taxon>
        <taxon>Micrococcales</taxon>
        <taxon>Promicromonosporaceae</taxon>
        <taxon>Isoptericola</taxon>
    </lineage>
</organism>
<name>A0A2A9EV81_9MICO</name>
<sequence length="33" mass="3543">MSTTFQLVAEIAGTTAPVLLWILTATRPKTTPL</sequence>
<accession>A0A2A9EV81</accession>
<evidence type="ECO:0000313" key="2">
    <source>
        <dbReference type="Proteomes" id="UP000224130"/>
    </source>
</evidence>
<evidence type="ECO:0000313" key="1">
    <source>
        <dbReference type="EMBL" id="PFG42421.1"/>
    </source>
</evidence>